<dbReference type="EMBL" id="NPKI01000019">
    <property type="protein sequence ID" value="PAQ00892.1"/>
    <property type="molecule type" value="Genomic_DNA"/>
</dbReference>
<gene>
    <name evidence="1" type="ORF">CIT25_17650</name>
</gene>
<protein>
    <submittedName>
        <fullName evidence="1">Uncharacterized protein</fullName>
    </submittedName>
</protein>
<keyword evidence="2" id="KW-1185">Reference proteome</keyword>
<evidence type="ECO:0000313" key="1">
    <source>
        <dbReference type="EMBL" id="PAQ00892.1"/>
    </source>
</evidence>
<dbReference type="RefSeq" id="WP_095485849.1">
    <property type="nucleotide sequence ID" value="NZ_CP088151.1"/>
</dbReference>
<reference evidence="2" key="1">
    <citation type="submission" date="2017-08" db="EMBL/GenBank/DDBJ databases">
        <title>Mesorhizobium wenxinae sp. nov., a novel rhizobial species isolated from root nodules of chickpea (Cicer arietinum L.).</title>
        <authorList>
            <person name="Zhang J."/>
        </authorList>
    </citation>
    <scope>NUCLEOTIDE SEQUENCE [LARGE SCALE GENOMIC DNA]</scope>
    <source>
        <strain evidence="2">USDA 3392</strain>
    </source>
</reference>
<organism evidence="1 2">
    <name type="scientific">Mesorhizobium mediterraneum</name>
    <dbReference type="NCBI Taxonomy" id="43617"/>
    <lineage>
        <taxon>Bacteria</taxon>
        <taxon>Pseudomonadati</taxon>
        <taxon>Pseudomonadota</taxon>
        <taxon>Alphaproteobacteria</taxon>
        <taxon>Hyphomicrobiales</taxon>
        <taxon>Phyllobacteriaceae</taxon>
        <taxon>Mesorhizobium</taxon>
    </lineage>
</organism>
<dbReference type="AlphaFoldDB" id="A0AB36R7L7"/>
<name>A0AB36R7L7_9HYPH</name>
<dbReference type="Proteomes" id="UP000216215">
    <property type="component" value="Unassembled WGS sequence"/>
</dbReference>
<comment type="caution">
    <text evidence="1">The sequence shown here is derived from an EMBL/GenBank/DDBJ whole genome shotgun (WGS) entry which is preliminary data.</text>
</comment>
<proteinExistence type="predicted"/>
<accession>A0AB36R7L7</accession>
<sequence>MNETKHTPGPWQITRYKGRPHAIVAADPDIGAMPIAKVHIANDHEANANLIAAAPDMLAILKEAADFVQPFNRASDFLDRIEAVIARAEQRDGV</sequence>
<evidence type="ECO:0000313" key="2">
    <source>
        <dbReference type="Proteomes" id="UP000216215"/>
    </source>
</evidence>